<dbReference type="PANTHER" id="PTHR46292:SF2">
    <property type="entry name" value="COILED-COIL DOMAIN-CONTAINING PROTEIN 102B"/>
    <property type="match status" value="1"/>
</dbReference>
<reference evidence="3" key="3">
    <citation type="submission" date="2025-09" db="UniProtKB">
        <authorList>
            <consortium name="Ensembl"/>
        </authorList>
    </citation>
    <scope>IDENTIFICATION</scope>
</reference>
<dbReference type="AlphaFoldDB" id="A0A8C2Y8K8"/>
<keyword evidence="1 2" id="KW-0175">Coiled coil</keyword>
<feature type="coiled-coil region" evidence="2">
    <location>
        <begin position="110"/>
        <end position="151"/>
    </location>
</feature>
<dbReference type="PANTHER" id="PTHR46292">
    <property type="entry name" value="COILED-COIL DOMAIN-CONTAINING PROTEIN 102A"/>
    <property type="match status" value="1"/>
</dbReference>
<evidence type="ECO:0000256" key="1">
    <source>
        <dbReference type="ARBA" id="ARBA00023054"/>
    </source>
</evidence>
<dbReference type="GeneTree" id="ENSGT00730000110960"/>
<proteinExistence type="predicted"/>
<dbReference type="Ensembl" id="ENSCJPT00005012718.1">
    <property type="protein sequence ID" value="ENSCJPP00005008375.1"/>
    <property type="gene ID" value="ENSCJPG00005007493.1"/>
</dbReference>
<organism evidence="3 4">
    <name type="scientific">Coturnix japonica</name>
    <name type="common">Japanese quail</name>
    <name type="synonym">Coturnix coturnix japonica</name>
    <dbReference type="NCBI Taxonomy" id="93934"/>
    <lineage>
        <taxon>Eukaryota</taxon>
        <taxon>Metazoa</taxon>
        <taxon>Chordata</taxon>
        <taxon>Craniata</taxon>
        <taxon>Vertebrata</taxon>
        <taxon>Euteleostomi</taxon>
        <taxon>Archelosauria</taxon>
        <taxon>Archosauria</taxon>
        <taxon>Dinosauria</taxon>
        <taxon>Saurischia</taxon>
        <taxon>Theropoda</taxon>
        <taxon>Coelurosauria</taxon>
        <taxon>Aves</taxon>
        <taxon>Neognathae</taxon>
        <taxon>Galloanserae</taxon>
        <taxon>Galliformes</taxon>
        <taxon>Phasianidae</taxon>
        <taxon>Perdicinae</taxon>
        <taxon>Coturnix</taxon>
    </lineage>
</organism>
<evidence type="ECO:0000313" key="4">
    <source>
        <dbReference type="Proteomes" id="UP000694412"/>
    </source>
</evidence>
<feature type="coiled-coil region" evidence="2">
    <location>
        <begin position="212"/>
        <end position="253"/>
    </location>
</feature>
<sequence>MDIGSVHHLMEDIQIFRTQPRQPNKLEGICQTDDDLCNSNLPSQNFYPYSPHYTHMHMNYCSELEIFEAVRIRELEEVKARAAQMEKTMRWWSDCTANWREKWSKVRAERNKAREEVRQLRIKLDSVVKELSMLKKINQDLVTEKESLENVSAWKTVHFNSSEISHIKKDLNQLTFLEQEPVKELNKTNKIPWTEDSNKNDLMHASVLHLHLAELQKILTKEREMNVFLEKEVEKTENELALWKWKYEELKQSKLESLNQNISYFSFFFSFGHSPTLPPHPSQLERWQFENTSEWEKKEIPDAEKQCLEEESRRLKLQVKEIQELLEMKNKAVPIKLSFDHQNAQSKLQVKHKVCISFEEQGVLCLRSAFRCN</sequence>
<accession>A0A8C2Y8K8</accession>
<evidence type="ECO:0000313" key="3">
    <source>
        <dbReference type="Ensembl" id="ENSCJPP00005008375.1"/>
    </source>
</evidence>
<evidence type="ECO:0000256" key="2">
    <source>
        <dbReference type="SAM" id="Coils"/>
    </source>
</evidence>
<keyword evidence="4" id="KW-1185">Reference proteome</keyword>
<protein>
    <submittedName>
        <fullName evidence="3">Coiled-coil domain containing 102B</fullName>
    </submittedName>
</protein>
<name>A0A8C2Y8K8_COTJA</name>
<gene>
    <name evidence="3" type="primary">CCDC102B</name>
</gene>
<reference evidence="3" key="1">
    <citation type="submission" date="2015-11" db="EMBL/GenBank/DDBJ databases">
        <authorList>
            <consortium name="International Coturnix japonica Genome Analysis Consortium"/>
            <person name="Warren W."/>
            <person name="Burt D.W."/>
            <person name="Antin P.B."/>
            <person name="Lanford R."/>
            <person name="Gros J."/>
            <person name="Wilson R.K."/>
        </authorList>
    </citation>
    <scope>NUCLEOTIDE SEQUENCE [LARGE SCALE GENOMIC DNA]</scope>
</reference>
<reference evidence="3" key="2">
    <citation type="submission" date="2025-08" db="UniProtKB">
        <authorList>
            <consortium name="Ensembl"/>
        </authorList>
    </citation>
    <scope>IDENTIFICATION</scope>
</reference>
<dbReference type="Proteomes" id="UP000694412">
    <property type="component" value="Chromosome 2"/>
</dbReference>